<evidence type="ECO:0000313" key="3">
    <source>
        <dbReference type="Proteomes" id="UP000692954"/>
    </source>
</evidence>
<keyword evidence="3" id="KW-1185">Reference proteome</keyword>
<evidence type="ECO:0000256" key="1">
    <source>
        <dbReference type="SAM" id="Coils"/>
    </source>
</evidence>
<feature type="coiled-coil region" evidence="1">
    <location>
        <begin position="133"/>
        <end position="201"/>
    </location>
</feature>
<protein>
    <submittedName>
        <fullName evidence="2">Uncharacterized protein</fullName>
    </submittedName>
</protein>
<comment type="caution">
    <text evidence="2">The sequence shown here is derived from an EMBL/GenBank/DDBJ whole genome shotgun (WGS) entry which is preliminary data.</text>
</comment>
<sequence length="284" mass="33805">MDQTVVDQLSLDAIPYYQEQLYGALSLVIELQNRIEAENQITDNIVVKIQDDNKNEIYQHVLDFDEKNIDDVIQEMNEKCLSQLEEIDQETSKQDEQIFNMNQKIDDLEDIITKYITQTNKDQVVLNQLTNFIKDKQLLLQDINLEIKEQEQINKQNQQFIKRRMKLERQKQQELDEKTLLKQKKQEQKLLLKEKTAKNEELLLLTLIDEKKRLQYELDELVNGQEQKVQQLLSQMETTVMEEDEKSIVTSVIQRESSNKSNYERKEIQEQPKNRTCCGECMIF</sequence>
<accession>A0A8S1REY3</accession>
<gene>
    <name evidence="2" type="ORF">PSON_ATCC_30995.1.T1620097</name>
</gene>
<dbReference type="Proteomes" id="UP000692954">
    <property type="component" value="Unassembled WGS sequence"/>
</dbReference>
<evidence type="ECO:0000313" key="2">
    <source>
        <dbReference type="EMBL" id="CAD8125834.1"/>
    </source>
</evidence>
<proteinExistence type="predicted"/>
<dbReference type="EMBL" id="CAJJDN010000162">
    <property type="protein sequence ID" value="CAD8125834.1"/>
    <property type="molecule type" value="Genomic_DNA"/>
</dbReference>
<organism evidence="2 3">
    <name type="scientific">Paramecium sonneborni</name>
    <dbReference type="NCBI Taxonomy" id="65129"/>
    <lineage>
        <taxon>Eukaryota</taxon>
        <taxon>Sar</taxon>
        <taxon>Alveolata</taxon>
        <taxon>Ciliophora</taxon>
        <taxon>Intramacronucleata</taxon>
        <taxon>Oligohymenophorea</taxon>
        <taxon>Peniculida</taxon>
        <taxon>Parameciidae</taxon>
        <taxon>Paramecium</taxon>
    </lineage>
</organism>
<dbReference type="AlphaFoldDB" id="A0A8S1REY3"/>
<keyword evidence="1" id="KW-0175">Coiled coil</keyword>
<reference evidence="2" key="1">
    <citation type="submission" date="2021-01" db="EMBL/GenBank/DDBJ databases">
        <authorList>
            <consortium name="Genoscope - CEA"/>
            <person name="William W."/>
        </authorList>
    </citation>
    <scope>NUCLEOTIDE SEQUENCE</scope>
</reference>
<dbReference type="OrthoDB" id="307425at2759"/>
<name>A0A8S1REY3_9CILI</name>